<evidence type="ECO:0000313" key="2">
    <source>
        <dbReference type="EMBL" id="KAF6744321.1"/>
    </source>
</evidence>
<proteinExistence type="predicted"/>
<dbReference type="EMBL" id="JACGCI010000124">
    <property type="protein sequence ID" value="KAF6744321.1"/>
    <property type="molecule type" value="Genomic_DNA"/>
</dbReference>
<protein>
    <recommendedName>
        <fullName evidence="1">C2H2-type domain-containing protein</fullName>
    </recommendedName>
</protein>
<evidence type="ECO:0000259" key="1">
    <source>
        <dbReference type="PROSITE" id="PS00028"/>
    </source>
</evidence>
<dbReference type="Proteomes" id="UP000521943">
    <property type="component" value="Unassembled WGS sequence"/>
</dbReference>
<reference evidence="2 3" key="1">
    <citation type="submission" date="2020-07" db="EMBL/GenBank/DDBJ databases">
        <title>Comparative genomics of pyrophilous fungi reveals a link between fire events and developmental genes.</title>
        <authorList>
            <consortium name="DOE Joint Genome Institute"/>
            <person name="Steindorff A.S."/>
            <person name="Carver A."/>
            <person name="Calhoun S."/>
            <person name="Stillman K."/>
            <person name="Liu H."/>
            <person name="Lipzen A."/>
            <person name="Pangilinan J."/>
            <person name="Labutti K."/>
            <person name="Bruns T.D."/>
            <person name="Grigoriev I.V."/>
        </authorList>
    </citation>
    <scope>NUCLEOTIDE SEQUENCE [LARGE SCALE GENOMIC DNA]</scope>
    <source>
        <strain evidence="2 3">CBS 144469</strain>
    </source>
</reference>
<dbReference type="PROSITE" id="PS00028">
    <property type="entry name" value="ZINC_FINGER_C2H2_1"/>
    <property type="match status" value="1"/>
</dbReference>
<accession>A0A8H6LX19</accession>
<gene>
    <name evidence="2" type="ORF">DFP72DRAFT_929745</name>
</gene>
<dbReference type="AlphaFoldDB" id="A0A8H6LX19"/>
<evidence type="ECO:0000313" key="3">
    <source>
        <dbReference type="Proteomes" id="UP000521943"/>
    </source>
</evidence>
<sequence length="153" mass="17483">MRYKYTCVSLVPMRWANHTGNAARCNTILADHPKFTMQHTMDTMILAHRSCFSCQVSFLSADHYRLHAALRHGCPIPHKLKFREDKAAGKHRSAKRDMRTVPLDQGILLPPGIRPDGARGCSICGLRTLLILNHHLRSFFPRSTRRLESRKSP</sequence>
<name>A0A8H6LX19_9AGAR</name>
<organism evidence="2 3">
    <name type="scientific">Ephemerocybe angulata</name>
    <dbReference type="NCBI Taxonomy" id="980116"/>
    <lineage>
        <taxon>Eukaryota</taxon>
        <taxon>Fungi</taxon>
        <taxon>Dikarya</taxon>
        <taxon>Basidiomycota</taxon>
        <taxon>Agaricomycotina</taxon>
        <taxon>Agaricomycetes</taxon>
        <taxon>Agaricomycetidae</taxon>
        <taxon>Agaricales</taxon>
        <taxon>Agaricineae</taxon>
        <taxon>Psathyrellaceae</taxon>
        <taxon>Ephemerocybe</taxon>
    </lineage>
</organism>
<keyword evidence="3" id="KW-1185">Reference proteome</keyword>
<comment type="caution">
    <text evidence="2">The sequence shown here is derived from an EMBL/GenBank/DDBJ whole genome shotgun (WGS) entry which is preliminary data.</text>
</comment>
<dbReference type="InterPro" id="IPR013087">
    <property type="entry name" value="Znf_C2H2_type"/>
</dbReference>
<feature type="domain" description="C2H2-type" evidence="1">
    <location>
        <begin position="51"/>
        <end position="72"/>
    </location>
</feature>